<evidence type="ECO:0008006" key="5">
    <source>
        <dbReference type="Google" id="ProtNLM"/>
    </source>
</evidence>
<accession>A0AA38LXP1</accession>
<dbReference type="Proteomes" id="UP001164286">
    <property type="component" value="Unassembled WGS sequence"/>
</dbReference>
<reference evidence="3" key="1">
    <citation type="journal article" date="2022" name="G3 (Bethesda)">
        <title>High quality genome of the basidiomycete yeast Dioszegia hungarica PDD-24b-2 isolated from cloud water.</title>
        <authorList>
            <person name="Jarrige D."/>
            <person name="Haridas S."/>
            <person name="Bleykasten-Grosshans C."/>
            <person name="Joly M."/>
            <person name="Nadalig T."/>
            <person name="Sancelme M."/>
            <person name="Vuilleumier S."/>
            <person name="Grigoriev I.V."/>
            <person name="Amato P."/>
            <person name="Bringel F."/>
        </authorList>
    </citation>
    <scope>NUCLEOTIDE SEQUENCE</scope>
    <source>
        <strain evidence="3">PDD-24b-2</strain>
    </source>
</reference>
<feature type="signal peptide" evidence="2">
    <location>
        <begin position="1"/>
        <end position="18"/>
    </location>
</feature>
<dbReference type="EMBL" id="JAKWFO010000001">
    <property type="protein sequence ID" value="KAI9639750.1"/>
    <property type="molecule type" value="Genomic_DNA"/>
</dbReference>
<feature type="region of interest" description="Disordered" evidence="1">
    <location>
        <begin position="357"/>
        <end position="378"/>
    </location>
</feature>
<evidence type="ECO:0000313" key="3">
    <source>
        <dbReference type="EMBL" id="KAI9639750.1"/>
    </source>
</evidence>
<dbReference type="RefSeq" id="XP_052949527.1">
    <property type="nucleotide sequence ID" value="XM_053090936.1"/>
</dbReference>
<evidence type="ECO:0000256" key="2">
    <source>
        <dbReference type="SAM" id="SignalP"/>
    </source>
</evidence>
<gene>
    <name evidence="3" type="ORF">MKK02DRAFT_40074</name>
</gene>
<evidence type="ECO:0000256" key="1">
    <source>
        <dbReference type="SAM" id="MobiDB-lite"/>
    </source>
</evidence>
<proteinExistence type="predicted"/>
<sequence>MLWPVLLSLAIIARASSSGEDQHPLISLSADSDNTALAGEAGEASVARWNCTLRGWVRAPDLSPSSTLPGEARLAANGTECGDIQSWAVGLRFKERAIVKLRNASIVDFPTRPVRKPYNASADQARMSVDYEDIFQSQGMYIPHKQDEYDIAMVAYNLAIAKPDLWVVEGVERQVFDIQKDLPFGPNASADGVDLAQSFHVHTPATNFPPIEDTTYSGHLLNAESLFEYYLNVTLANGTSIDVPAGRAGFIPMPVDLPLREWPISRIMDSPRLQQKTKEEHEYEWMMKEPEPPKCDANSTALFNLTLSTVPIITPGENITLHLTLTRRGNGSEHPSVLNVHFDTEKDLDWARSRADATASGSYDELQSARSKQKRGSARYRFSDYGAGKMLKIRTRNQLETDRDRREKAMNGGSQGGSWSSGPHRGPLRTGDGRYDFENDGEVAVRDKYDFTVDIQVPHNVLPSFNGTFHSFQPRLRFNLHTVFLCDVLPVPAPLIAPAADVNITAQRDAEWTEAELPVRVKPNRPRRDHSGLTHTTEFDVDVSLPLPTDLVGSFVAYTDASAQSPFISLNDNPVDPVFQLLNHTIIPETAGQLKSSRYNRGRDFGRYMHCEPGVWGSTGRGRCNIGGGMGHAAKLWQGKEILAELKREVELGVKGKVEHIPEPQGEREDPWGGFDEIWF</sequence>
<feature type="region of interest" description="Disordered" evidence="1">
    <location>
        <begin position="395"/>
        <end position="432"/>
    </location>
</feature>
<dbReference type="GeneID" id="77730141"/>
<evidence type="ECO:0000313" key="4">
    <source>
        <dbReference type="Proteomes" id="UP001164286"/>
    </source>
</evidence>
<keyword evidence="2" id="KW-0732">Signal</keyword>
<dbReference type="AlphaFoldDB" id="A0AA38LXP1"/>
<comment type="caution">
    <text evidence="3">The sequence shown here is derived from an EMBL/GenBank/DDBJ whole genome shotgun (WGS) entry which is preliminary data.</text>
</comment>
<protein>
    <recommendedName>
        <fullName evidence="5">Arrestin-like N-terminal domain-containing protein</fullName>
    </recommendedName>
</protein>
<feature type="chain" id="PRO_5041277067" description="Arrestin-like N-terminal domain-containing protein" evidence="2">
    <location>
        <begin position="19"/>
        <end position="680"/>
    </location>
</feature>
<keyword evidence="4" id="KW-1185">Reference proteome</keyword>
<name>A0AA38LXP1_9TREE</name>
<feature type="compositionally biased region" description="Basic and acidic residues" evidence="1">
    <location>
        <begin position="397"/>
        <end position="409"/>
    </location>
</feature>
<organism evidence="3 4">
    <name type="scientific">Dioszegia hungarica</name>
    <dbReference type="NCBI Taxonomy" id="4972"/>
    <lineage>
        <taxon>Eukaryota</taxon>
        <taxon>Fungi</taxon>
        <taxon>Dikarya</taxon>
        <taxon>Basidiomycota</taxon>
        <taxon>Agaricomycotina</taxon>
        <taxon>Tremellomycetes</taxon>
        <taxon>Tremellales</taxon>
        <taxon>Bulleribasidiaceae</taxon>
        <taxon>Dioszegia</taxon>
    </lineage>
</organism>